<organism evidence="1 2">
    <name type="scientific">Trapa natans</name>
    <name type="common">Water chestnut</name>
    <dbReference type="NCBI Taxonomy" id="22666"/>
    <lineage>
        <taxon>Eukaryota</taxon>
        <taxon>Viridiplantae</taxon>
        <taxon>Streptophyta</taxon>
        <taxon>Embryophyta</taxon>
        <taxon>Tracheophyta</taxon>
        <taxon>Spermatophyta</taxon>
        <taxon>Magnoliopsida</taxon>
        <taxon>eudicotyledons</taxon>
        <taxon>Gunneridae</taxon>
        <taxon>Pentapetalae</taxon>
        <taxon>rosids</taxon>
        <taxon>malvids</taxon>
        <taxon>Myrtales</taxon>
        <taxon>Lythraceae</taxon>
        <taxon>Trapa</taxon>
    </lineage>
</organism>
<keyword evidence="2" id="KW-1185">Reference proteome</keyword>
<proteinExistence type="predicted"/>
<accession>A0AAN7RCY0</accession>
<protein>
    <submittedName>
        <fullName evidence="1">Uncharacterized protein</fullName>
    </submittedName>
</protein>
<name>A0AAN7RCY0_TRANT</name>
<evidence type="ECO:0000313" key="2">
    <source>
        <dbReference type="Proteomes" id="UP001346149"/>
    </source>
</evidence>
<evidence type="ECO:0000313" key="1">
    <source>
        <dbReference type="EMBL" id="KAK4797000.1"/>
    </source>
</evidence>
<reference evidence="1 2" key="1">
    <citation type="journal article" date="2023" name="Hortic Res">
        <title>Pangenome of water caltrop reveals structural variations and asymmetric subgenome divergence after allopolyploidization.</title>
        <authorList>
            <person name="Zhang X."/>
            <person name="Chen Y."/>
            <person name="Wang L."/>
            <person name="Yuan Y."/>
            <person name="Fang M."/>
            <person name="Shi L."/>
            <person name="Lu R."/>
            <person name="Comes H.P."/>
            <person name="Ma Y."/>
            <person name="Chen Y."/>
            <person name="Huang G."/>
            <person name="Zhou Y."/>
            <person name="Zheng Z."/>
            <person name="Qiu Y."/>
        </authorList>
    </citation>
    <scope>NUCLEOTIDE SEQUENCE [LARGE SCALE GENOMIC DNA]</scope>
    <source>
        <strain evidence="1">F231</strain>
    </source>
</reference>
<dbReference type="AlphaFoldDB" id="A0AAN7RCY0"/>
<dbReference type="Proteomes" id="UP001346149">
    <property type="component" value="Unassembled WGS sequence"/>
</dbReference>
<comment type="caution">
    <text evidence="1">The sequence shown here is derived from an EMBL/GenBank/DDBJ whole genome shotgun (WGS) entry which is preliminary data.</text>
</comment>
<dbReference type="EMBL" id="JAXQNO010000006">
    <property type="protein sequence ID" value="KAK4797000.1"/>
    <property type="molecule type" value="Genomic_DNA"/>
</dbReference>
<sequence length="161" mass="18232">MGPPRYHNQNRAENIEGAKKDELMHCTQSPIHERFIPQKKKTTQQGTHWANNALCSVIRTFKSWVNFSSDKGYIFQIFNGRIKTSKALRGSKGKEDSRGGDRGFCVSDKKKVLIFTGGSFTGGLRFSSLIEPLIDYGDCWSLDWICASWVLAFCSSLFVRL</sequence>
<gene>
    <name evidence="1" type="ORF">SAY86_029326</name>
</gene>